<evidence type="ECO:0000313" key="1">
    <source>
        <dbReference type="EMBL" id="JAH50873.1"/>
    </source>
</evidence>
<protein>
    <submittedName>
        <fullName evidence="1">Uncharacterized protein</fullName>
    </submittedName>
</protein>
<proteinExistence type="predicted"/>
<dbReference type="EMBL" id="GBXM01057704">
    <property type="protein sequence ID" value="JAH50873.1"/>
    <property type="molecule type" value="Transcribed_RNA"/>
</dbReference>
<dbReference type="AlphaFoldDB" id="A0A0E9TDR8"/>
<accession>A0A0E9TDR8</accession>
<reference evidence="1" key="1">
    <citation type="submission" date="2014-11" db="EMBL/GenBank/DDBJ databases">
        <authorList>
            <person name="Amaro Gonzalez C."/>
        </authorList>
    </citation>
    <scope>NUCLEOTIDE SEQUENCE</scope>
</reference>
<organism evidence="1">
    <name type="scientific">Anguilla anguilla</name>
    <name type="common">European freshwater eel</name>
    <name type="synonym">Muraena anguilla</name>
    <dbReference type="NCBI Taxonomy" id="7936"/>
    <lineage>
        <taxon>Eukaryota</taxon>
        <taxon>Metazoa</taxon>
        <taxon>Chordata</taxon>
        <taxon>Craniata</taxon>
        <taxon>Vertebrata</taxon>
        <taxon>Euteleostomi</taxon>
        <taxon>Actinopterygii</taxon>
        <taxon>Neopterygii</taxon>
        <taxon>Teleostei</taxon>
        <taxon>Anguilliformes</taxon>
        <taxon>Anguillidae</taxon>
        <taxon>Anguilla</taxon>
    </lineage>
</organism>
<sequence>MHIELIPSQLSRQNIPLCQILPVSSNFSRHTH</sequence>
<name>A0A0E9TDR8_ANGAN</name>
<reference evidence="1" key="2">
    <citation type="journal article" date="2015" name="Fish Shellfish Immunol.">
        <title>Early steps in the European eel (Anguilla anguilla)-Vibrio vulnificus interaction in the gills: Role of the RtxA13 toxin.</title>
        <authorList>
            <person name="Callol A."/>
            <person name="Pajuelo D."/>
            <person name="Ebbesson L."/>
            <person name="Teles M."/>
            <person name="MacKenzie S."/>
            <person name="Amaro C."/>
        </authorList>
    </citation>
    <scope>NUCLEOTIDE SEQUENCE</scope>
</reference>